<dbReference type="AlphaFoldDB" id="A0A545VUV2"/>
<reference evidence="2 3" key="1">
    <citation type="journal article" date="2019" name="Appl. Microbiol. Biotechnol.">
        <title>Genome sequence of Isaria javanica and comparative genome analysis insights into family S53 peptidase evolution in fungal entomopathogens.</title>
        <authorList>
            <person name="Lin R."/>
            <person name="Zhang X."/>
            <person name="Xin B."/>
            <person name="Zou M."/>
            <person name="Gao Y."/>
            <person name="Qin F."/>
            <person name="Hu Q."/>
            <person name="Xie B."/>
            <person name="Cheng X."/>
        </authorList>
    </citation>
    <scope>NUCLEOTIDE SEQUENCE [LARGE SCALE GENOMIC DNA]</scope>
    <source>
        <strain evidence="2 3">IJ1G</strain>
    </source>
</reference>
<protein>
    <submittedName>
        <fullName evidence="2">Phosphoglycerate mutase family protein</fullName>
    </submittedName>
</protein>
<organism evidence="2 3">
    <name type="scientific">Cordyceps javanica</name>
    <dbReference type="NCBI Taxonomy" id="43265"/>
    <lineage>
        <taxon>Eukaryota</taxon>
        <taxon>Fungi</taxon>
        <taxon>Dikarya</taxon>
        <taxon>Ascomycota</taxon>
        <taxon>Pezizomycotina</taxon>
        <taxon>Sordariomycetes</taxon>
        <taxon>Hypocreomycetidae</taxon>
        <taxon>Hypocreales</taxon>
        <taxon>Cordycipitaceae</taxon>
        <taxon>Cordyceps</taxon>
    </lineage>
</organism>
<name>A0A545VUV2_9HYPO</name>
<keyword evidence="1" id="KW-0732">Signal</keyword>
<sequence length="170" mass="18841">MRFSVLVGATFAASAAAAHPDIFLIRHAEKNRDGTISAQGMKREQCLIDVFGRDSQYNIQKIITPNPHPGSNVSQRPYNTTLPLAESLGLTIEHKCEYDDMECAAREAKAYRGPGNILIAWEHVRLRLVSDDLGADAPKYPDSRFDLIYNQPYPYDSVTVTSENCPGLDG</sequence>
<feature type="chain" id="PRO_5022041337" evidence="1">
    <location>
        <begin position="18"/>
        <end position="170"/>
    </location>
</feature>
<gene>
    <name evidence="2" type="ORF">IF1G_06293</name>
</gene>
<evidence type="ECO:0000256" key="1">
    <source>
        <dbReference type="SAM" id="SignalP"/>
    </source>
</evidence>
<evidence type="ECO:0000313" key="2">
    <source>
        <dbReference type="EMBL" id="TQV95306.1"/>
    </source>
</evidence>
<dbReference type="Proteomes" id="UP000315783">
    <property type="component" value="Unassembled WGS sequence"/>
</dbReference>
<keyword evidence="3" id="KW-1185">Reference proteome</keyword>
<proteinExistence type="predicted"/>
<dbReference type="OrthoDB" id="425925at2759"/>
<accession>A0A545VUV2</accession>
<comment type="caution">
    <text evidence="2">The sequence shown here is derived from an EMBL/GenBank/DDBJ whole genome shotgun (WGS) entry which is preliminary data.</text>
</comment>
<evidence type="ECO:0000313" key="3">
    <source>
        <dbReference type="Proteomes" id="UP000315783"/>
    </source>
</evidence>
<dbReference type="STRING" id="43265.A0A545VUV2"/>
<dbReference type="EMBL" id="SPUK01000008">
    <property type="protein sequence ID" value="TQV95306.1"/>
    <property type="molecule type" value="Genomic_DNA"/>
</dbReference>
<feature type="signal peptide" evidence="1">
    <location>
        <begin position="1"/>
        <end position="17"/>
    </location>
</feature>